<organism evidence="1">
    <name type="scientific">Tanacetum cinerariifolium</name>
    <name type="common">Dalmatian daisy</name>
    <name type="synonym">Chrysanthemum cinerariifolium</name>
    <dbReference type="NCBI Taxonomy" id="118510"/>
    <lineage>
        <taxon>Eukaryota</taxon>
        <taxon>Viridiplantae</taxon>
        <taxon>Streptophyta</taxon>
        <taxon>Embryophyta</taxon>
        <taxon>Tracheophyta</taxon>
        <taxon>Spermatophyta</taxon>
        <taxon>Magnoliopsida</taxon>
        <taxon>eudicotyledons</taxon>
        <taxon>Gunneridae</taxon>
        <taxon>Pentapetalae</taxon>
        <taxon>asterids</taxon>
        <taxon>campanulids</taxon>
        <taxon>Asterales</taxon>
        <taxon>Asteraceae</taxon>
        <taxon>Asteroideae</taxon>
        <taxon>Anthemideae</taxon>
        <taxon>Anthemidinae</taxon>
        <taxon>Tanacetum</taxon>
    </lineage>
</organism>
<gene>
    <name evidence="1" type="ORF">Tci_449779</name>
</gene>
<accession>A0A699HSW9</accession>
<name>A0A699HSW9_TANCI</name>
<dbReference type="AlphaFoldDB" id="A0A699HSW9"/>
<comment type="caution">
    <text evidence="1">The sequence shown here is derived from an EMBL/GenBank/DDBJ whole genome shotgun (WGS) entry which is preliminary data.</text>
</comment>
<protein>
    <submittedName>
        <fullName evidence="1">Uncharacterized protein</fullName>
    </submittedName>
</protein>
<reference evidence="1" key="1">
    <citation type="journal article" date="2019" name="Sci. Rep.">
        <title>Draft genome of Tanacetum cinerariifolium, the natural source of mosquito coil.</title>
        <authorList>
            <person name="Yamashiro T."/>
            <person name="Shiraishi A."/>
            <person name="Satake H."/>
            <person name="Nakayama K."/>
        </authorList>
    </citation>
    <scope>NUCLEOTIDE SEQUENCE</scope>
</reference>
<dbReference type="EMBL" id="BKCJ010208801">
    <property type="protein sequence ID" value="GEY77805.1"/>
    <property type="molecule type" value="Genomic_DNA"/>
</dbReference>
<proteinExistence type="predicted"/>
<sequence>MHEESSKRRKVDEDVQDGVVAAYHHNRGATTREKQHNKTKEEGKSCQVEFTSTQLRTVAGEDEICRVVRIGKR</sequence>
<evidence type="ECO:0000313" key="1">
    <source>
        <dbReference type="EMBL" id="GEY77805.1"/>
    </source>
</evidence>